<dbReference type="AlphaFoldDB" id="A0A2S2QIJ7"/>
<accession>A0A2S2QIJ7</accession>
<protein>
    <submittedName>
        <fullName evidence="1">Uncharacterized protein</fullName>
    </submittedName>
</protein>
<reference evidence="1" key="1">
    <citation type="submission" date="2018-04" db="EMBL/GenBank/DDBJ databases">
        <title>Transcriptome assembly of Sipha flava.</title>
        <authorList>
            <person name="Scully E.D."/>
            <person name="Geib S.M."/>
            <person name="Palmer N.A."/>
            <person name="Koch K."/>
            <person name="Bradshaw J."/>
            <person name="Heng-Moss T."/>
            <person name="Sarath G."/>
        </authorList>
    </citation>
    <scope>NUCLEOTIDE SEQUENCE</scope>
</reference>
<proteinExistence type="predicted"/>
<evidence type="ECO:0000313" key="1">
    <source>
        <dbReference type="EMBL" id="MBY77548.1"/>
    </source>
</evidence>
<organism evidence="1">
    <name type="scientific">Sipha flava</name>
    <name type="common">yellow sugarcane aphid</name>
    <dbReference type="NCBI Taxonomy" id="143950"/>
    <lineage>
        <taxon>Eukaryota</taxon>
        <taxon>Metazoa</taxon>
        <taxon>Ecdysozoa</taxon>
        <taxon>Arthropoda</taxon>
        <taxon>Hexapoda</taxon>
        <taxon>Insecta</taxon>
        <taxon>Pterygota</taxon>
        <taxon>Neoptera</taxon>
        <taxon>Paraneoptera</taxon>
        <taxon>Hemiptera</taxon>
        <taxon>Sternorrhyncha</taxon>
        <taxon>Aphidomorpha</taxon>
        <taxon>Aphidoidea</taxon>
        <taxon>Aphididae</taxon>
        <taxon>Sipha</taxon>
    </lineage>
</organism>
<sequence length="222" mass="25701">MKNARGSYVHWVLRAFVAGQDNIFVVRTQDPRRRVTRDFGRGAPPITAVVCRTVIIHSGKRIVFAARPHKSPRCAFGEQCSLVTDVYTPVSMYKLINVCTSCTCPDERFRYGHVIPSFHLAVMRPPRDDRLSDDIHRVIRVTRSRPGELLILSSGGTFRSSEPRLFRRTVIFRQSPAPHVRSSVHVSRFRMENDWKTEALGEPFSRVFYCLKHRYECIKQHF</sequence>
<dbReference type="EMBL" id="GGMS01008345">
    <property type="protein sequence ID" value="MBY77548.1"/>
    <property type="molecule type" value="Transcribed_RNA"/>
</dbReference>
<name>A0A2S2QIJ7_9HEMI</name>
<gene>
    <name evidence="1" type="ORF">g.85502</name>
</gene>